<protein>
    <submittedName>
        <fullName evidence="1">Uncharacterized protein</fullName>
    </submittedName>
</protein>
<dbReference type="AlphaFoldDB" id="A0A061RS23"/>
<name>A0A061RS23_9CHLO</name>
<dbReference type="EMBL" id="GBEZ01012532">
    <property type="protein sequence ID" value="JAC73361.1"/>
    <property type="molecule type" value="Transcribed_RNA"/>
</dbReference>
<accession>A0A061RS23</accession>
<gene>
    <name evidence="1" type="ORF">TSPGSL018_29055</name>
</gene>
<reference evidence="1" key="1">
    <citation type="submission" date="2014-05" db="EMBL/GenBank/DDBJ databases">
        <title>The transcriptome of the halophilic microalga Tetraselmis sp. GSL018 isolated from the Great Salt Lake, Utah.</title>
        <authorList>
            <person name="Jinkerson R.E."/>
            <person name="D'Adamo S."/>
            <person name="Posewitz M.C."/>
        </authorList>
    </citation>
    <scope>NUCLEOTIDE SEQUENCE</scope>
    <source>
        <strain evidence="1">GSL018</strain>
    </source>
</reference>
<feature type="non-terminal residue" evidence="1">
    <location>
        <position position="1"/>
    </location>
</feature>
<sequence length="72" mass="8274">LLALWTILVNNIFGFFRSWYLERYLLKMLVSVFQCEEAGILAGKCGCFAIAKVQGQQTNLCHRRLSLITLCF</sequence>
<proteinExistence type="predicted"/>
<organism evidence="1">
    <name type="scientific">Tetraselmis sp. GSL018</name>
    <dbReference type="NCBI Taxonomy" id="582737"/>
    <lineage>
        <taxon>Eukaryota</taxon>
        <taxon>Viridiplantae</taxon>
        <taxon>Chlorophyta</taxon>
        <taxon>core chlorophytes</taxon>
        <taxon>Chlorodendrophyceae</taxon>
        <taxon>Chlorodendrales</taxon>
        <taxon>Chlorodendraceae</taxon>
        <taxon>Tetraselmis</taxon>
    </lineage>
</organism>
<evidence type="ECO:0000313" key="1">
    <source>
        <dbReference type="EMBL" id="JAC73361.1"/>
    </source>
</evidence>